<evidence type="ECO:0000313" key="1">
    <source>
        <dbReference type="EMBL" id="KAF6010293.1"/>
    </source>
</evidence>
<protein>
    <submittedName>
        <fullName evidence="2">DEBR0S5_01376g1_1</fullName>
    </submittedName>
</protein>
<organism evidence="2 3">
    <name type="scientific">Dekkera bruxellensis</name>
    <name type="common">Brettanomyces custersii</name>
    <dbReference type="NCBI Taxonomy" id="5007"/>
    <lineage>
        <taxon>Eukaryota</taxon>
        <taxon>Fungi</taxon>
        <taxon>Dikarya</taxon>
        <taxon>Ascomycota</taxon>
        <taxon>Saccharomycotina</taxon>
        <taxon>Pichiomycetes</taxon>
        <taxon>Pichiales</taxon>
        <taxon>Pichiaceae</taxon>
        <taxon>Brettanomyces</taxon>
    </lineage>
</organism>
<evidence type="ECO:0000313" key="3">
    <source>
        <dbReference type="Proteomes" id="UP000478008"/>
    </source>
</evidence>
<dbReference type="Proteomes" id="UP000568158">
    <property type="component" value="Unassembled WGS sequence"/>
</dbReference>
<keyword evidence="3" id="KW-1185">Reference proteome</keyword>
<dbReference type="EMBL" id="CABFWN010000005">
    <property type="protein sequence ID" value="VUG19380.1"/>
    <property type="molecule type" value="Genomic_DNA"/>
</dbReference>
<name>A0A7D9H1Q2_DEKBR</name>
<evidence type="ECO:0000313" key="4">
    <source>
        <dbReference type="Proteomes" id="UP000568158"/>
    </source>
</evidence>
<dbReference type="AlphaFoldDB" id="A0A7D9H1Q2"/>
<gene>
    <name evidence="2" type="ORF">DEBR0S5_01376G</name>
    <name evidence="1" type="ORF">HII12_003000</name>
</gene>
<reference evidence="1 4" key="2">
    <citation type="journal article" date="2020" name="Appl. Microbiol. Biotechnol.">
        <title>Targeted gene deletion in Brettanomyces bruxellensis with an expression-free CRISPR-Cas9 system.</title>
        <authorList>
            <person name="Varela C."/>
            <person name="Bartel C."/>
            <person name="Onetto C."/>
            <person name="Borneman A."/>
        </authorList>
    </citation>
    <scope>NUCLEOTIDE SEQUENCE [LARGE SCALE GENOMIC DNA]</scope>
    <source>
        <strain evidence="1 4">AWRI1613</strain>
    </source>
</reference>
<reference evidence="2 3" key="1">
    <citation type="submission" date="2019-07" db="EMBL/GenBank/DDBJ databases">
        <authorList>
            <person name="Friedrich A."/>
            <person name="Schacherer J."/>
        </authorList>
    </citation>
    <scope>NUCLEOTIDE SEQUENCE [LARGE SCALE GENOMIC DNA]</scope>
</reference>
<evidence type="ECO:0000313" key="2">
    <source>
        <dbReference type="EMBL" id="VUG19380.1"/>
    </source>
</evidence>
<accession>A0A7D9H1Q2</accession>
<dbReference type="Proteomes" id="UP000478008">
    <property type="component" value="Unassembled WGS sequence"/>
</dbReference>
<dbReference type="EMBL" id="JABCYN010000027">
    <property type="protein sequence ID" value="KAF6010293.1"/>
    <property type="molecule type" value="Genomic_DNA"/>
</dbReference>
<proteinExistence type="predicted"/>
<sequence length="376" mass="43127">MRINRGLIQKAVASLKNGDDSTVTSLLKDITVSDVMSIKKLAGTKIAPQKDSNNDKYTQPVFLGSGNVDSAQNSTVSESINLSHGTNQDQLFRKELTNNSPVLRAFQRESLINGRDLLSLVPKGNKRDIGLKEIIKGRFSGRLVPTGDYFMFFNDFNSAKTYLSEVNKYDRRLNGNFISFEFVPDVSLFLRFMFSPILPDMKYFPELLTLAFEQTGFKNGKETAEEKKRAVSTFNDYLVKSRLTCVRMSSDPSATVIRNLNESFLLKKAADENIKLAAKRSFKFINRWNCVIFRNVPRNMNPRVIKNFMWDLKWYEVEELCIRKTTKDLMHGLDTYVLVFETRKDALKCVNKCNNQHLLYNDQLPIVEAELLDDML</sequence>